<dbReference type="PANTHER" id="PTHR10894">
    <property type="entry name" value="NUCLEOLAR PROTEIN 5 NUCLEOLAR PROTEIN NOP5 NOP58"/>
    <property type="match status" value="1"/>
</dbReference>
<dbReference type="InterPro" id="IPR042239">
    <property type="entry name" value="Nop_C"/>
</dbReference>
<dbReference type="InterPro" id="IPR036070">
    <property type="entry name" value="Nop_dom_sf"/>
</dbReference>
<name>A0A075G5Z1_9ARCH</name>
<dbReference type="InterPro" id="IPR029012">
    <property type="entry name" value="Helix_hairpin_bin_sf"/>
</dbReference>
<comment type="similarity">
    <text evidence="1">Belongs to the NOP5/NOP56 family.</text>
</comment>
<evidence type="ECO:0000256" key="2">
    <source>
        <dbReference type="SAM" id="MobiDB-lite"/>
    </source>
</evidence>
<dbReference type="PANTHER" id="PTHR10894:SF0">
    <property type="entry name" value="NUCLEOLAR PROTEIN 56"/>
    <property type="match status" value="1"/>
</dbReference>
<dbReference type="InterPro" id="IPR002687">
    <property type="entry name" value="Nop_dom"/>
</dbReference>
<protein>
    <submittedName>
        <fullName evidence="4">Ribosomal biogenesis protein (NOP56)</fullName>
    </submittedName>
</protein>
<feature type="region of interest" description="Disordered" evidence="2">
    <location>
        <begin position="376"/>
        <end position="403"/>
    </location>
</feature>
<proteinExistence type="inferred from homology"/>
<dbReference type="PROSITE" id="PS51358">
    <property type="entry name" value="NOP"/>
    <property type="match status" value="1"/>
</dbReference>
<dbReference type="Pfam" id="PF01798">
    <property type="entry name" value="Nop"/>
    <property type="match status" value="1"/>
</dbReference>
<dbReference type="GO" id="GO:0030515">
    <property type="term" value="F:snoRNA binding"/>
    <property type="evidence" value="ECO:0007669"/>
    <property type="project" value="InterPro"/>
</dbReference>
<dbReference type="InterPro" id="IPR045056">
    <property type="entry name" value="Nop56/Nop58"/>
</dbReference>
<dbReference type="EMBL" id="KF900546">
    <property type="protein sequence ID" value="AIE98849.1"/>
    <property type="molecule type" value="Genomic_DNA"/>
</dbReference>
<feature type="domain" description="Nop" evidence="3">
    <location>
        <begin position="257"/>
        <end position="371"/>
    </location>
</feature>
<dbReference type="SUPFAM" id="SSF89124">
    <property type="entry name" value="Nop domain"/>
    <property type="match status" value="1"/>
</dbReference>
<gene>
    <name evidence="4" type="primary">NOP56</name>
</gene>
<dbReference type="GO" id="GO:0031428">
    <property type="term" value="C:box C/D methylation guide snoRNP complex"/>
    <property type="evidence" value="ECO:0007669"/>
    <property type="project" value="InterPro"/>
</dbReference>
<sequence length="403" mass="45642">MTNKAILTEAGIIIINDKFEVLQSHRFEPDSEISLYSQIKHSNVPEGVKTFLDDSSHEFSDSLEVNDQSLLEILSKIYPDKNFIYKTIDSSNLFPLFVQSGFFSSEEEISNFLQNFSIEYSKQQIRDVSGKEDLQIIEGINSLDELDKAINILMARINEWYGLHFPELENLVKDSNEYFKFVSLGLNRSSITEKDLDSFSFSEKKLDAIFSAAQDSKGGEINSKDLSIISILSDNVINLVKVRDKMLNYISDLMNNVAPNLSAIAGPTIGARLIAKSGGMMKLARLPSSTIQVLGAEKALFRSLKSGSRPPKHGIIFQHDKVHSSPKWQRGKIARSLAAKIAIAARIDVFRGSKEIDIEHSLDERYREIQEKYASPVANRNNYSKKKHKKLRRSMNEKRRRTS</sequence>
<feature type="compositionally biased region" description="Basic residues" evidence="2">
    <location>
        <begin position="383"/>
        <end position="403"/>
    </location>
</feature>
<reference evidence="4" key="1">
    <citation type="journal article" date="2014" name="Genome Biol. Evol.">
        <title>Pangenome evidence for extensive interdomain horizontal transfer affecting lineage core and shell genes in uncultured planktonic thaumarchaeota and euryarchaeota.</title>
        <authorList>
            <person name="Deschamps P."/>
            <person name="Zivanovic Y."/>
            <person name="Moreira D."/>
            <person name="Rodriguez-Valera F."/>
            <person name="Lopez-Garcia P."/>
        </authorList>
    </citation>
    <scope>NUCLEOTIDE SEQUENCE</scope>
</reference>
<organism evidence="4">
    <name type="scientific">uncultured marine thaumarchaeote KM3_100_D10</name>
    <dbReference type="NCBI Taxonomy" id="1455979"/>
    <lineage>
        <taxon>Archaea</taxon>
        <taxon>Nitrososphaerota</taxon>
        <taxon>environmental samples</taxon>
    </lineage>
</organism>
<dbReference type="InterPro" id="IPR012976">
    <property type="entry name" value="NOSIC"/>
</dbReference>
<accession>A0A075G5Z1</accession>
<dbReference type="Gene3D" id="1.10.246.90">
    <property type="entry name" value="Nop domain"/>
    <property type="match status" value="1"/>
</dbReference>
<dbReference type="Gene3D" id="3.30.420.220">
    <property type="match status" value="1"/>
</dbReference>
<evidence type="ECO:0000313" key="4">
    <source>
        <dbReference type="EMBL" id="AIE98849.1"/>
    </source>
</evidence>
<dbReference type="AlphaFoldDB" id="A0A075G5Z1"/>
<evidence type="ECO:0000259" key="3">
    <source>
        <dbReference type="PROSITE" id="PS51358"/>
    </source>
</evidence>
<dbReference type="InterPro" id="IPR047099">
    <property type="entry name" value="Nop5_N_sf"/>
</dbReference>
<evidence type="ECO:0000256" key="1">
    <source>
        <dbReference type="ARBA" id="ARBA00009211"/>
    </source>
</evidence>
<dbReference type="Gene3D" id="1.10.287.660">
    <property type="entry name" value="Helix hairpin bin"/>
    <property type="match status" value="1"/>
</dbReference>
<dbReference type="Gene3D" id="1.10.150.460">
    <property type="match status" value="1"/>
</dbReference>
<dbReference type="SMART" id="SM00931">
    <property type="entry name" value="NOSIC"/>
    <property type="match status" value="1"/>
</dbReference>